<dbReference type="SUPFAM" id="SSF55347">
    <property type="entry name" value="Glyceraldehyde-3-phosphate dehydrogenase-like, C-terminal domain"/>
    <property type="match status" value="1"/>
</dbReference>
<dbReference type="AlphaFoldDB" id="A0A4P5PE11"/>
<feature type="domain" description="GFO/IDH/MocA-like oxidoreductase" evidence="2">
    <location>
        <begin position="130"/>
        <end position="247"/>
    </location>
</feature>
<dbReference type="InterPro" id="IPR036291">
    <property type="entry name" value="NAD(P)-bd_dom_sf"/>
</dbReference>
<dbReference type="Pfam" id="PF22725">
    <property type="entry name" value="GFO_IDH_MocA_C3"/>
    <property type="match status" value="1"/>
</dbReference>
<dbReference type="PANTHER" id="PTHR43054">
    <property type="match status" value="1"/>
</dbReference>
<evidence type="ECO:0000259" key="1">
    <source>
        <dbReference type="Pfam" id="PF01408"/>
    </source>
</evidence>
<dbReference type="Gene3D" id="3.30.360.10">
    <property type="entry name" value="Dihydrodipicolinate Reductase, domain 2"/>
    <property type="match status" value="1"/>
</dbReference>
<comment type="caution">
    <text evidence="3">The sequence shown here is derived from an EMBL/GenBank/DDBJ whole genome shotgun (WGS) entry which is preliminary data.</text>
</comment>
<evidence type="ECO:0000313" key="3">
    <source>
        <dbReference type="EMBL" id="GCF94338.1"/>
    </source>
</evidence>
<keyword evidence="4" id="KW-1185">Reference proteome</keyword>
<dbReference type="RefSeq" id="WP_146622765.1">
    <property type="nucleotide sequence ID" value="NZ_BJCC01000017.1"/>
</dbReference>
<dbReference type="SUPFAM" id="SSF51735">
    <property type="entry name" value="NAD(P)-binding Rossmann-fold domains"/>
    <property type="match status" value="1"/>
</dbReference>
<proteinExistence type="predicted"/>
<protein>
    <submittedName>
        <fullName evidence="3">NAD(P)-dependent oxidoreductase</fullName>
    </submittedName>
</protein>
<gene>
    <name evidence="3" type="ORF">NRIC_22290</name>
</gene>
<dbReference type="InterPro" id="IPR000683">
    <property type="entry name" value="Gfo/Idh/MocA-like_OxRdtase_N"/>
</dbReference>
<reference evidence="4" key="1">
    <citation type="submission" date="2019-02" db="EMBL/GenBank/DDBJ databases">
        <title>Draft genome sequence of Enterococcus sp. Gos25-1.</title>
        <authorList>
            <person name="Tanaka N."/>
            <person name="Shiwa Y."/>
            <person name="Fujita N."/>
        </authorList>
    </citation>
    <scope>NUCLEOTIDE SEQUENCE [LARGE SCALE GENOMIC DNA]</scope>
    <source>
        <strain evidence="4">Gos25-1</strain>
    </source>
</reference>
<dbReference type="InterPro" id="IPR055170">
    <property type="entry name" value="GFO_IDH_MocA-like_dom"/>
</dbReference>
<sequence>MKLGIIGTGLIVKTLLPIMPELSKIELKAILSSQRSLEKTKELQAEYNIDEVYTDYSELLQHAEVDTIYVALPNHLHYQYTKEALEAGKHVICEKPFTLHLKELEELHQLAKDKKLLLFEAITNQYVGNYQKVKEHLADIGTIHMISSNYSQYSSRYDAFQKGTILPAFDPAAGGGALMDINIYNLHFVIGLFGSPQSVTYYANEQREIDTSGVAILDYDQAKAVCIGSKDTDSASFIHIQGEKGEIIINSPANTLIEGVVQLRDGTKTVIDHNAHEHRMFEEFVRFEQAIAENDLAFAEQQMQHSLAVMAVVEEIKNK</sequence>
<dbReference type="OrthoDB" id="9815825at2"/>
<dbReference type="Gene3D" id="3.40.50.720">
    <property type="entry name" value="NAD(P)-binding Rossmann-like Domain"/>
    <property type="match status" value="1"/>
</dbReference>
<dbReference type="GO" id="GO:0000166">
    <property type="term" value="F:nucleotide binding"/>
    <property type="evidence" value="ECO:0007669"/>
    <property type="project" value="InterPro"/>
</dbReference>
<evidence type="ECO:0000313" key="4">
    <source>
        <dbReference type="Proteomes" id="UP000290567"/>
    </source>
</evidence>
<name>A0A4P5PE11_9ENTE</name>
<accession>A0A4P5PE11</accession>
<organism evidence="3 4">
    <name type="scientific">Enterococcus florum</name>
    <dbReference type="NCBI Taxonomy" id="2480627"/>
    <lineage>
        <taxon>Bacteria</taxon>
        <taxon>Bacillati</taxon>
        <taxon>Bacillota</taxon>
        <taxon>Bacilli</taxon>
        <taxon>Lactobacillales</taxon>
        <taxon>Enterococcaceae</taxon>
        <taxon>Enterococcus</taxon>
    </lineage>
</organism>
<dbReference type="Proteomes" id="UP000290567">
    <property type="component" value="Unassembled WGS sequence"/>
</dbReference>
<dbReference type="Pfam" id="PF01408">
    <property type="entry name" value="GFO_IDH_MocA"/>
    <property type="match status" value="1"/>
</dbReference>
<evidence type="ECO:0000259" key="2">
    <source>
        <dbReference type="Pfam" id="PF22725"/>
    </source>
</evidence>
<dbReference type="EMBL" id="BJCC01000017">
    <property type="protein sequence ID" value="GCF94338.1"/>
    <property type="molecule type" value="Genomic_DNA"/>
</dbReference>
<feature type="domain" description="Gfo/Idh/MocA-like oxidoreductase N-terminal" evidence="1">
    <location>
        <begin position="2"/>
        <end position="119"/>
    </location>
</feature>
<dbReference type="PANTHER" id="PTHR43054:SF1">
    <property type="entry name" value="SCYLLO-INOSITOL 2-DEHYDROGENASE (NADP(+)) IOLU"/>
    <property type="match status" value="1"/>
</dbReference>